<name>A0A9D1VJ88_9FIRM</name>
<feature type="transmembrane region" description="Helical" evidence="1">
    <location>
        <begin position="7"/>
        <end position="27"/>
    </location>
</feature>
<sequence length="119" mass="13424">MKKIIILAGPVIAYLICYIICGFRESILSQADVPVTAFFLLECFGYCVIGVLILAVAETIHKEKQDQKTKILCGVDILVPLMIWIFGIKTGYFLLMTNGFVYIYFVFLGGILYSLIRRS</sequence>
<dbReference type="EMBL" id="DXFG01000022">
    <property type="protein sequence ID" value="HIX36400.1"/>
    <property type="molecule type" value="Genomic_DNA"/>
</dbReference>
<feature type="transmembrane region" description="Helical" evidence="1">
    <location>
        <begin position="69"/>
        <end position="86"/>
    </location>
</feature>
<dbReference type="Proteomes" id="UP000824230">
    <property type="component" value="Unassembled WGS sequence"/>
</dbReference>
<evidence type="ECO:0000313" key="3">
    <source>
        <dbReference type="Proteomes" id="UP000824230"/>
    </source>
</evidence>
<gene>
    <name evidence="2" type="ORF">H9738_00805</name>
</gene>
<reference evidence="2" key="2">
    <citation type="submission" date="2021-04" db="EMBL/GenBank/DDBJ databases">
        <authorList>
            <person name="Gilroy R."/>
        </authorList>
    </citation>
    <scope>NUCLEOTIDE SEQUENCE</scope>
    <source>
        <strain evidence="2">ChiHjej12B11-1927</strain>
    </source>
</reference>
<proteinExistence type="predicted"/>
<keyword evidence="1" id="KW-0472">Membrane</keyword>
<keyword evidence="1" id="KW-0812">Transmembrane</keyword>
<evidence type="ECO:0000256" key="1">
    <source>
        <dbReference type="SAM" id="Phobius"/>
    </source>
</evidence>
<feature type="transmembrane region" description="Helical" evidence="1">
    <location>
        <begin position="92"/>
        <end position="116"/>
    </location>
</feature>
<dbReference type="AlphaFoldDB" id="A0A9D1VJ88"/>
<protein>
    <submittedName>
        <fullName evidence="2">Uncharacterized protein</fullName>
    </submittedName>
</protein>
<organism evidence="2 3">
    <name type="scientific">Candidatus Blautia pullistercoris</name>
    <dbReference type="NCBI Taxonomy" id="2838499"/>
    <lineage>
        <taxon>Bacteria</taxon>
        <taxon>Bacillati</taxon>
        <taxon>Bacillota</taxon>
        <taxon>Clostridia</taxon>
        <taxon>Lachnospirales</taxon>
        <taxon>Lachnospiraceae</taxon>
        <taxon>Blautia</taxon>
    </lineage>
</organism>
<evidence type="ECO:0000313" key="2">
    <source>
        <dbReference type="EMBL" id="HIX36400.1"/>
    </source>
</evidence>
<keyword evidence="1" id="KW-1133">Transmembrane helix</keyword>
<comment type="caution">
    <text evidence="2">The sequence shown here is derived from an EMBL/GenBank/DDBJ whole genome shotgun (WGS) entry which is preliminary data.</text>
</comment>
<reference evidence="2" key="1">
    <citation type="journal article" date="2021" name="PeerJ">
        <title>Extensive microbial diversity within the chicken gut microbiome revealed by metagenomics and culture.</title>
        <authorList>
            <person name="Gilroy R."/>
            <person name="Ravi A."/>
            <person name="Getino M."/>
            <person name="Pursley I."/>
            <person name="Horton D.L."/>
            <person name="Alikhan N.F."/>
            <person name="Baker D."/>
            <person name="Gharbi K."/>
            <person name="Hall N."/>
            <person name="Watson M."/>
            <person name="Adriaenssens E.M."/>
            <person name="Foster-Nyarko E."/>
            <person name="Jarju S."/>
            <person name="Secka A."/>
            <person name="Antonio M."/>
            <person name="Oren A."/>
            <person name="Chaudhuri R.R."/>
            <person name="La Ragione R."/>
            <person name="Hildebrand F."/>
            <person name="Pallen M.J."/>
        </authorList>
    </citation>
    <scope>NUCLEOTIDE SEQUENCE</scope>
    <source>
        <strain evidence="2">ChiHjej12B11-1927</strain>
    </source>
</reference>
<accession>A0A9D1VJ88</accession>
<feature type="transmembrane region" description="Helical" evidence="1">
    <location>
        <begin position="33"/>
        <end position="57"/>
    </location>
</feature>